<dbReference type="Pfam" id="PF02096">
    <property type="entry name" value="60KD_IMP"/>
    <property type="match status" value="1"/>
</dbReference>
<evidence type="ECO:0000256" key="9">
    <source>
        <dbReference type="RuleBase" id="RU003945"/>
    </source>
</evidence>
<keyword evidence="3" id="KW-1003">Cell membrane</keyword>
<keyword evidence="2" id="KW-0813">Transport</keyword>
<evidence type="ECO:0000256" key="11">
    <source>
        <dbReference type="SAM" id="MobiDB-lite"/>
    </source>
</evidence>
<dbReference type="GO" id="GO:0005886">
    <property type="term" value="C:plasma membrane"/>
    <property type="evidence" value="ECO:0007669"/>
    <property type="project" value="UniProtKB-SubCell"/>
</dbReference>
<feature type="transmembrane region" description="Helical" evidence="12">
    <location>
        <begin position="209"/>
        <end position="230"/>
    </location>
</feature>
<dbReference type="EMBL" id="DXGA01000056">
    <property type="protein sequence ID" value="HIW93399.1"/>
    <property type="molecule type" value="Genomic_DNA"/>
</dbReference>
<keyword evidence="4 9" id="KW-0812">Transmembrane</keyword>
<dbReference type="PANTHER" id="PTHR12428">
    <property type="entry name" value="OXA1"/>
    <property type="match status" value="1"/>
</dbReference>
<evidence type="ECO:0000313" key="15">
    <source>
        <dbReference type="Proteomes" id="UP000824192"/>
    </source>
</evidence>
<evidence type="ECO:0000256" key="6">
    <source>
        <dbReference type="ARBA" id="ARBA00022989"/>
    </source>
</evidence>
<sequence>MKLLLTPFIWVLNFFYGLTGSYGLALILFAVVVKLILFPFQLKGKKSMIQMNMLNGQMQKLQKQYAKNQQKYQEEVQKLYERAGVNPMSGCLWSLLPILILLPLYAIIREPLVYIMNLSADQLGAVAEAVNWSAQAVANGWIKEAADFANTGYNQLYLASLITPENLAAVQAALGEAGSQVFAINFNFLGLIDLSQIPQVMFWTIEGGFWLFLLPVISAASGLVMSFISMRTNAINKQSADAANNASMKSMMIISPLISLWVGFAMPAALCLYWVAQNVLSMLTEFISGKLLKKDYEEAARKQAEREEQEKEEEKERRRQAAEERARRLEEAKKAKGKKKKELMEELNEKDKGDSAVISVSGVGMRAYARGRAYDPNRFSPNGPTPYTDPDVAARAAAAQAQVEEKKGLFGSKKKKEHSDEDSKE</sequence>
<dbReference type="InterPro" id="IPR028055">
    <property type="entry name" value="YidC/Oxa/ALB_C"/>
</dbReference>
<name>A0A9D1RTE3_9FIRM</name>
<evidence type="ECO:0000256" key="10">
    <source>
        <dbReference type="SAM" id="Coils"/>
    </source>
</evidence>
<dbReference type="NCBIfam" id="TIGR03592">
    <property type="entry name" value="yidC_oxa1_cterm"/>
    <property type="match status" value="1"/>
</dbReference>
<feature type="coiled-coil region" evidence="10">
    <location>
        <begin position="51"/>
        <end position="82"/>
    </location>
</feature>
<evidence type="ECO:0000256" key="4">
    <source>
        <dbReference type="ARBA" id="ARBA00022692"/>
    </source>
</evidence>
<dbReference type="AlphaFoldDB" id="A0A9D1RTE3"/>
<evidence type="ECO:0000256" key="2">
    <source>
        <dbReference type="ARBA" id="ARBA00022448"/>
    </source>
</evidence>
<dbReference type="GO" id="GO:0015031">
    <property type="term" value="P:protein transport"/>
    <property type="evidence" value="ECO:0007669"/>
    <property type="project" value="UniProtKB-KW"/>
</dbReference>
<accession>A0A9D1RTE3</accession>
<feature type="compositionally biased region" description="Low complexity" evidence="11">
    <location>
        <begin position="393"/>
        <end position="402"/>
    </location>
</feature>
<feature type="transmembrane region" description="Helical" evidence="12">
    <location>
        <begin position="20"/>
        <end position="40"/>
    </location>
</feature>
<evidence type="ECO:0000256" key="8">
    <source>
        <dbReference type="ARBA" id="ARBA00023186"/>
    </source>
</evidence>
<evidence type="ECO:0000256" key="12">
    <source>
        <dbReference type="SAM" id="Phobius"/>
    </source>
</evidence>
<dbReference type="PANTHER" id="PTHR12428:SF65">
    <property type="entry name" value="CYTOCHROME C OXIDASE ASSEMBLY PROTEIN COX18, MITOCHONDRIAL"/>
    <property type="match status" value="1"/>
</dbReference>
<protein>
    <submittedName>
        <fullName evidence="14">YidC/Oxa1 family membrane protein insertase</fullName>
    </submittedName>
</protein>
<dbReference type="InterPro" id="IPR047196">
    <property type="entry name" value="YidC_ALB_C"/>
</dbReference>
<keyword evidence="10" id="KW-0175">Coiled coil</keyword>
<keyword evidence="5" id="KW-0653">Protein transport</keyword>
<reference evidence="14" key="1">
    <citation type="journal article" date="2021" name="PeerJ">
        <title>Extensive microbial diversity within the chicken gut microbiome revealed by metagenomics and culture.</title>
        <authorList>
            <person name="Gilroy R."/>
            <person name="Ravi A."/>
            <person name="Getino M."/>
            <person name="Pursley I."/>
            <person name="Horton D.L."/>
            <person name="Alikhan N.F."/>
            <person name="Baker D."/>
            <person name="Gharbi K."/>
            <person name="Hall N."/>
            <person name="Watson M."/>
            <person name="Adriaenssens E.M."/>
            <person name="Foster-Nyarko E."/>
            <person name="Jarju S."/>
            <person name="Secka A."/>
            <person name="Antonio M."/>
            <person name="Oren A."/>
            <person name="Chaudhuri R.R."/>
            <person name="La Ragione R."/>
            <person name="Hildebrand F."/>
            <person name="Pallen M.J."/>
        </authorList>
    </citation>
    <scope>NUCLEOTIDE SEQUENCE</scope>
    <source>
        <strain evidence="14">ChiGjej6B6-1540</strain>
    </source>
</reference>
<evidence type="ECO:0000313" key="14">
    <source>
        <dbReference type="EMBL" id="HIW93399.1"/>
    </source>
</evidence>
<feature type="transmembrane region" description="Helical" evidence="12">
    <location>
        <begin position="251"/>
        <end position="276"/>
    </location>
</feature>
<dbReference type="InterPro" id="IPR001708">
    <property type="entry name" value="YidC/ALB3/OXA1/COX18"/>
</dbReference>
<feature type="region of interest" description="Disordered" evidence="11">
    <location>
        <begin position="372"/>
        <end position="425"/>
    </location>
</feature>
<proteinExistence type="inferred from homology"/>
<evidence type="ECO:0000256" key="5">
    <source>
        <dbReference type="ARBA" id="ARBA00022927"/>
    </source>
</evidence>
<dbReference type="GO" id="GO:0032977">
    <property type="term" value="F:membrane insertase activity"/>
    <property type="evidence" value="ECO:0007669"/>
    <property type="project" value="InterPro"/>
</dbReference>
<feature type="region of interest" description="Disordered" evidence="11">
    <location>
        <begin position="303"/>
        <end position="351"/>
    </location>
</feature>
<organism evidence="14 15">
    <name type="scientific">Candidatus Flavonifractor merdipullorum</name>
    <dbReference type="NCBI Taxonomy" id="2838590"/>
    <lineage>
        <taxon>Bacteria</taxon>
        <taxon>Bacillati</taxon>
        <taxon>Bacillota</taxon>
        <taxon>Clostridia</taxon>
        <taxon>Eubacteriales</taxon>
        <taxon>Oscillospiraceae</taxon>
        <taxon>Flavonifractor</taxon>
    </lineage>
</organism>
<comment type="subcellular location">
    <subcellularLocation>
        <location evidence="1">Cell membrane</location>
        <topology evidence="1">Multi-pass membrane protein</topology>
    </subcellularLocation>
    <subcellularLocation>
        <location evidence="9">Membrane</location>
        <topology evidence="9">Multi-pass membrane protein</topology>
    </subcellularLocation>
</comment>
<comment type="caution">
    <text evidence="14">The sequence shown here is derived from an EMBL/GenBank/DDBJ whole genome shotgun (WGS) entry which is preliminary data.</text>
</comment>
<evidence type="ECO:0000256" key="3">
    <source>
        <dbReference type="ARBA" id="ARBA00022475"/>
    </source>
</evidence>
<keyword evidence="6 12" id="KW-1133">Transmembrane helix</keyword>
<evidence type="ECO:0000259" key="13">
    <source>
        <dbReference type="Pfam" id="PF02096"/>
    </source>
</evidence>
<keyword evidence="8" id="KW-0143">Chaperone</keyword>
<feature type="compositionally biased region" description="Basic and acidic residues" evidence="11">
    <location>
        <begin position="303"/>
        <end position="334"/>
    </location>
</feature>
<feature type="domain" description="Membrane insertase YidC/Oxa/ALB C-terminal" evidence="13">
    <location>
        <begin position="22"/>
        <end position="287"/>
    </location>
</feature>
<dbReference type="CDD" id="cd20070">
    <property type="entry name" value="5TM_YidC_Alb3"/>
    <property type="match status" value="1"/>
</dbReference>
<keyword evidence="7 12" id="KW-0472">Membrane</keyword>
<comment type="similarity">
    <text evidence="9">Belongs to the OXA1/ALB3/YidC family.</text>
</comment>
<evidence type="ECO:0000256" key="7">
    <source>
        <dbReference type="ARBA" id="ARBA00023136"/>
    </source>
</evidence>
<dbReference type="Proteomes" id="UP000824192">
    <property type="component" value="Unassembled WGS sequence"/>
</dbReference>
<gene>
    <name evidence="14" type="ORF">H9868_02540</name>
</gene>
<evidence type="ECO:0000256" key="1">
    <source>
        <dbReference type="ARBA" id="ARBA00004651"/>
    </source>
</evidence>
<reference evidence="14" key="2">
    <citation type="submission" date="2021-04" db="EMBL/GenBank/DDBJ databases">
        <authorList>
            <person name="Gilroy R."/>
        </authorList>
    </citation>
    <scope>NUCLEOTIDE SEQUENCE</scope>
    <source>
        <strain evidence="14">ChiGjej6B6-1540</strain>
    </source>
</reference>
<dbReference type="GO" id="GO:0051205">
    <property type="term" value="P:protein insertion into membrane"/>
    <property type="evidence" value="ECO:0007669"/>
    <property type="project" value="TreeGrafter"/>
</dbReference>
<feature type="transmembrane region" description="Helical" evidence="12">
    <location>
        <begin position="90"/>
        <end position="108"/>
    </location>
</feature>
<feature type="compositionally biased region" description="Basic and acidic residues" evidence="11">
    <location>
        <begin position="342"/>
        <end position="351"/>
    </location>
</feature>